<reference evidence="1" key="1">
    <citation type="journal article" date="2025" name="Int. J. Syst. Evol. Microbiol.">
        <title>Streptomyces citrinus sp. nov., with yellow diffusible pigment.</title>
        <authorList>
            <person name="He Y."/>
            <person name="Yang E."/>
            <person name="Xu J."/>
            <person name="Sun Y."/>
            <person name="Sun L."/>
        </authorList>
    </citation>
    <scope>NUCLEOTIDE SEQUENCE</scope>
    <source>
        <strain evidence="1">Q6</strain>
    </source>
</reference>
<evidence type="ECO:0000313" key="1">
    <source>
        <dbReference type="EMBL" id="WWQ67522.1"/>
    </source>
</evidence>
<protein>
    <submittedName>
        <fullName evidence="1">MFS transporter</fullName>
    </submittedName>
</protein>
<accession>A0ACD5AK19</accession>
<keyword evidence="2" id="KW-1185">Reference proteome</keyword>
<proteinExistence type="predicted"/>
<dbReference type="EMBL" id="CP146022">
    <property type="protein sequence ID" value="WWQ67522.1"/>
    <property type="molecule type" value="Genomic_DNA"/>
</dbReference>
<sequence length="425" mass="44398">MGKRRSLSLFWAGYAASQIGTAAWRLALPWVALVQTSSVWSLVAVSLATIVPELVFGPLGGTLADRLPRLPTLMTMDAGRMVLYGITCLLVIGSGDHSSAITYGLTAVQALDASVGILYTSTRTAVLRELSTHADVPLKSLLGKDRAVRNTADIVGTGAGGAMVAATSMSVVLGVNAASFLLALIGLSLVWSLFPREARWVRPATKARDGKSFTWEGARIAKHQPLVRDALSRQLVLNLPMPVITLGFPLILEARGASATMLGLTWAAFSLGSLGMSLYTGRRKDESMGNRPRRGWLITAGATFLLAAALTLPTPCMPVLLVVLGVLFTRTLLDANLQWQTRLDSQVTGRVAALASVLARVAAVLSTVAVAAVASWGHKSAGLPSTALAITVIALGFLMAAPCGDTASAGAEPAPTPPARTVGTR</sequence>
<dbReference type="Proteomes" id="UP001432251">
    <property type="component" value="Chromosome"/>
</dbReference>
<gene>
    <name evidence="1" type="ORF">V2W30_32115</name>
</gene>
<organism evidence="1 2">
    <name type="scientific">Streptomyces citrinus</name>
    <dbReference type="NCBI Taxonomy" id="3118173"/>
    <lineage>
        <taxon>Bacteria</taxon>
        <taxon>Bacillati</taxon>
        <taxon>Actinomycetota</taxon>
        <taxon>Actinomycetes</taxon>
        <taxon>Kitasatosporales</taxon>
        <taxon>Streptomycetaceae</taxon>
        <taxon>Streptomyces</taxon>
    </lineage>
</organism>
<evidence type="ECO:0000313" key="2">
    <source>
        <dbReference type="Proteomes" id="UP001432251"/>
    </source>
</evidence>
<name>A0ACD5AK19_9ACTN</name>